<dbReference type="Pfam" id="PF20146">
    <property type="entry name" value="NRF"/>
    <property type="match status" value="1"/>
</dbReference>
<feature type="transmembrane region" description="Helical" evidence="2">
    <location>
        <begin position="506"/>
        <end position="526"/>
    </location>
</feature>
<organism evidence="5 6">
    <name type="scientific">Bombyx mandarina</name>
    <name type="common">Wild silk moth</name>
    <name type="synonym">Wild silkworm</name>
    <dbReference type="NCBI Taxonomy" id="7092"/>
    <lineage>
        <taxon>Eukaryota</taxon>
        <taxon>Metazoa</taxon>
        <taxon>Ecdysozoa</taxon>
        <taxon>Arthropoda</taxon>
        <taxon>Hexapoda</taxon>
        <taxon>Insecta</taxon>
        <taxon>Pterygota</taxon>
        <taxon>Neoptera</taxon>
        <taxon>Endopterygota</taxon>
        <taxon>Lepidoptera</taxon>
        <taxon>Glossata</taxon>
        <taxon>Ditrysia</taxon>
        <taxon>Bombycoidea</taxon>
        <taxon>Bombycidae</taxon>
        <taxon>Bombycinae</taxon>
        <taxon>Bombyx</taxon>
    </lineage>
</organism>
<feature type="transmembrane region" description="Helical" evidence="2">
    <location>
        <begin position="209"/>
        <end position="227"/>
    </location>
</feature>
<dbReference type="InterPro" id="IPR052728">
    <property type="entry name" value="O2_lipid_transport_reg"/>
</dbReference>
<dbReference type="InterPro" id="IPR002656">
    <property type="entry name" value="Acyl_transf_3_dom"/>
</dbReference>
<feature type="domain" description="Nose resistant-to-fluoxetine protein N-terminal" evidence="4">
    <location>
        <begin position="60"/>
        <end position="185"/>
    </location>
</feature>
<evidence type="ECO:0000313" key="6">
    <source>
        <dbReference type="RefSeq" id="XP_028035847.1"/>
    </source>
</evidence>
<dbReference type="PANTHER" id="PTHR11161">
    <property type="entry name" value="O-ACYLTRANSFERASE"/>
    <property type="match status" value="1"/>
</dbReference>
<keyword evidence="3" id="KW-0732">Signal</keyword>
<feature type="transmembrane region" description="Helical" evidence="2">
    <location>
        <begin position="354"/>
        <end position="375"/>
    </location>
</feature>
<feature type="region of interest" description="Disordered" evidence="1">
    <location>
        <begin position="248"/>
        <end position="271"/>
    </location>
</feature>
<name>A0A6J2K4D2_BOMMA</name>
<feature type="transmembrane region" description="Helical" evidence="2">
    <location>
        <begin position="576"/>
        <end position="593"/>
    </location>
</feature>
<evidence type="ECO:0000313" key="5">
    <source>
        <dbReference type="Proteomes" id="UP000504629"/>
    </source>
</evidence>
<sequence>MCSNKHRTMFTVMVIMLVSVVSANVNTTNEINGQSRMAWIKSLFDHHSWSEILNGNITLPTACEKDLQTYLTALQDGQLWASKIFDASGQYGPNLLFGNEYWLGSLNACTELNKKQYYEQTPPFATTFYVAKINVTVDNFHLPQSRSMLLGECVPASCSGDALGVLLQASEQATVAKASALGVSASLVTLVVRPVPGGYDVYSDIKFQILGSVTLAVCVLMLVASFYEGYLERRYRMIKATKDLELAQDNHKPGNNAVQSSEKTRNNGDKDLRRETCGVCSEVLLSFSILSNGRTILSTDTPSDGALTCLHGMRFMSVLWVIMVHTYLTIFYVADNKAMRVITERSFWYQSVGNASYCVDTFFVISGILVTILFLRTEEKKSKPKPIVEDKQDINKNMNGFTSPALSISVISQDTFITESKTKSYTKEEIYKMIKSFMILLSYRVVRLTPAYAFVIGVNEIALRYTHDHTVFEPAIFDHITCDNWWWRNLLYINNLYPQREMCMVWSWYMANDTQFYVVGIILLLISVKHPKIAFGSLGVIMLSSWATTIYISVWLQYKARIQEPFEMFDPLYDKPWSRIGPYLVGMIVGWYLHKTRCQKRIPYWLVALGWPSALAIIACLIFSMVDGYFNVWPTAFYISIGHTAWGVAIAWVAVSCCSGYGGLVNSALSYRGLLPLSRLTYCAYLVHPTIMMYTSFLLDGPFHMENSTVLAVYAGYAVMAFLASLAISIAFEAPAVRLLKILSGETRRMKNH</sequence>
<dbReference type="InterPro" id="IPR006621">
    <property type="entry name" value="Nose-resist-to-fluoxetine_N"/>
</dbReference>
<feature type="transmembrane region" description="Helical" evidence="2">
    <location>
        <begin position="315"/>
        <end position="334"/>
    </location>
</feature>
<dbReference type="GeneID" id="114247172"/>
<dbReference type="KEGG" id="bman:114247172"/>
<keyword evidence="2" id="KW-0472">Membrane</keyword>
<keyword evidence="2" id="KW-0812">Transmembrane</keyword>
<accession>A0A6J2K4D2</accession>
<feature type="signal peptide" evidence="3">
    <location>
        <begin position="1"/>
        <end position="23"/>
    </location>
</feature>
<dbReference type="RefSeq" id="XP_028035847.1">
    <property type="nucleotide sequence ID" value="XM_028180046.1"/>
</dbReference>
<protein>
    <submittedName>
        <fullName evidence="6">Nose resistant to fluoxetine protein 6-like</fullName>
    </submittedName>
</protein>
<evidence type="ECO:0000256" key="2">
    <source>
        <dbReference type="SAM" id="Phobius"/>
    </source>
</evidence>
<feature type="transmembrane region" description="Helical" evidence="2">
    <location>
        <begin position="533"/>
        <end position="556"/>
    </location>
</feature>
<keyword evidence="2" id="KW-1133">Transmembrane helix</keyword>
<feature type="transmembrane region" description="Helical" evidence="2">
    <location>
        <begin position="437"/>
        <end position="458"/>
    </location>
</feature>
<dbReference type="SMART" id="SM00703">
    <property type="entry name" value="NRF"/>
    <property type="match status" value="1"/>
</dbReference>
<reference evidence="6" key="1">
    <citation type="submission" date="2025-08" db="UniProtKB">
        <authorList>
            <consortium name="RefSeq"/>
        </authorList>
    </citation>
    <scope>IDENTIFICATION</scope>
    <source>
        <tissue evidence="6">Silk gland</tissue>
    </source>
</reference>
<evidence type="ECO:0000259" key="4">
    <source>
        <dbReference type="SMART" id="SM00703"/>
    </source>
</evidence>
<dbReference type="AlphaFoldDB" id="A0A6J2K4D2"/>
<evidence type="ECO:0000256" key="3">
    <source>
        <dbReference type="SAM" id="SignalP"/>
    </source>
</evidence>
<feature type="transmembrane region" description="Helical" evidence="2">
    <location>
        <begin position="680"/>
        <end position="699"/>
    </location>
</feature>
<feature type="transmembrane region" description="Helical" evidence="2">
    <location>
        <begin position="711"/>
        <end position="732"/>
    </location>
</feature>
<feature type="chain" id="PRO_5026658352" evidence="3">
    <location>
        <begin position="24"/>
        <end position="753"/>
    </location>
</feature>
<dbReference type="Proteomes" id="UP000504629">
    <property type="component" value="Unplaced"/>
</dbReference>
<feature type="transmembrane region" description="Helical" evidence="2">
    <location>
        <begin position="646"/>
        <end position="668"/>
    </location>
</feature>
<proteinExistence type="predicted"/>
<feature type="compositionally biased region" description="Basic and acidic residues" evidence="1">
    <location>
        <begin position="262"/>
        <end position="271"/>
    </location>
</feature>
<dbReference type="GO" id="GO:0016747">
    <property type="term" value="F:acyltransferase activity, transferring groups other than amino-acyl groups"/>
    <property type="evidence" value="ECO:0007669"/>
    <property type="project" value="InterPro"/>
</dbReference>
<evidence type="ECO:0000256" key="1">
    <source>
        <dbReference type="SAM" id="MobiDB-lite"/>
    </source>
</evidence>
<gene>
    <name evidence="6" type="primary">LOC114247172</name>
</gene>
<keyword evidence="5" id="KW-1185">Reference proteome</keyword>
<dbReference type="Pfam" id="PF01757">
    <property type="entry name" value="Acyl_transf_3"/>
    <property type="match status" value="1"/>
</dbReference>
<dbReference type="PANTHER" id="PTHR11161:SF69">
    <property type="entry name" value="NOSE RESISTANT TO FLUOXETINE PROTEIN 6-LIKE PROTEIN"/>
    <property type="match status" value="1"/>
</dbReference>
<feature type="transmembrane region" description="Helical" evidence="2">
    <location>
        <begin position="605"/>
        <end position="626"/>
    </location>
</feature>
<dbReference type="OrthoDB" id="207378at2759"/>